<protein>
    <recommendedName>
        <fullName evidence="2">non-specific serine/threonine protein kinase</fullName>
        <ecNumber evidence="2">2.7.11.1</ecNumber>
    </recommendedName>
</protein>
<dbReference type="GO" id="GO:0016020">
    <property type="term" value="C:membrane"/>
    <property type="evidence" value="ECO:0007669"/>
    <property type="project" value="UniProtKB-SubCell"/>
</dbReference>
<evidence type="ECO:0000256" key="11">
    <source>
        <dbReference type="ARBA" id="ARBA00047899"/>
    </source>
</evidence>
<comment type="catalytic activity">
    <reaction evidence="12">
        <text>L-seryl-[protein] + ATP = O-phospho-L-seryl-[protein] + ADP + H(+)</text>
        <dbReference type="Rhea" id="RHEA:17989"/>
        <dbReference type="Rhea" id="RHEA-COMP:9863"/>
        <dbReference type="Rhea" id="RHEA-COMP:11604"/>
        <dbReference type="ChEBI" id="CHEBI:15378"/>
        <dbReference type="ChEBI" id="CHEBI:29999"/>
        <dbReference type="ChEBI" id="CHEBI:30616"/>
        <dbReference type="ChEBI" id="CHEBI:83421"/>
        <dbReference type="ChEBI" id="CHEBI:456216"/>
        <dbReference type="EC" id="2.7.11.1"/>
    </reaction>
</comment>
<accession>A5C9I6</accession>
<dbReference type="InterPro" id="IPR021720">
    <property type="entry name" value="Malectin_dom"/>
</dbReference>
<evidence type="ECO:0000256" key="2">
    <source>
        <dbReference type="ARBA" id="ARBA00012513"/>
    </source>
</evidence>
<reference evidence="14" key="1">
    <citation type="journal article" date="2007" name="PLoS ONE">
        <title>The first genome sequence of an elite grapevine cultivar (Pinot noir Vitis vinifera L.): coping with a highly heterozygous genome.</title>
        <authorList>
            <person name="Velasco R."/>
            <person name="Zharkikh A."/>
            <person name="Troggio M."/>
            <person name="Cartwright D.A."/>
            <person name="Cestaro A."/>
            <person name="Pruss D."/>
            <person name="Pindo M."/>
            <person name="FitzGerald L.M."/>
            <person name="Vezzulli S."/>
            <person name="Reid J."/>
            <person name="Malacarne G."/>
            <person name="Iliev D."/>
            <person name="Coppola G."/>
            <person name="Wardell B."/>
            <person name="Micheletti D."/>
            <person name="Macalma T."/>
            <person name="Facci M."/>
            <person name="Mitchell J.T."/>
            <person name="Perazzolli M."/>
            <person name="Eldredge G."/>
            <person name="Gatto P."/>
            <person name="Oyzerski R."/>
            <person name="Moretto M."/>
            <person name="Gutin N."/>
            <person name="Stefanini M."/>
            <person name="Chen Y."/>
            <person name="Segala C."/>
            <person name="Davenport C."/>
            <person name="Dematte L."/>
            <person name="Mraz A."/>
            <person name="Battilana J."/>
            <person name="Stormo K."/>
            <person name="Costa F."/>
            <person name="Tao Q."/>
            <person name="Si-Ammour A."/>
            <person name="Harkins T."/>
            <person name="Lackey A."/>
            <person name="Perbost C."/>
            <person name="Taillon B."/>
            <person name="Stella A."/>
            <person name="Solovyev V."/>
            <person name="Fawcett J.A."/>
            <person name="Sterck L."/>
            <person name="Vandepoele K."/>
            <person name="Grando S.M."/>
            <person name="Toppo S."/>
            <person name="Moser C."/>
            <person name="Lanchbury J."/>
            <person name="Bogden R."/>
            <person name="Skolnick M."/>
            <person name="Sgaramella V."/>
            <person name="Bhatnagar S.K."/>
            <person name="Fontana P."/>
            <person name="Gutin A."/>
            <person name="Van de Peer Y."/>
            <person name="Salamini F."/>
            <person name="Viola R."/>
        </authorList>
    </citation>
    <scope>NUCLEOTIDE SEQUENCE</scope>
</reference>
<evidence type="ECO:0000256" key="3">
    <source>
        <dbReference type="ARBA" id="ARBA00022527"/>
    </source>
</evidence>
<name>A5C9I6_VITVI</name>
<evidence type="ECO:0000256" key="9">
    <source>
        <dbReference type="ARBA" id="ARBA00023170"/>
    </source>
</evidence>
<dbReference type="ExpressionAtlas" id="A5C9I6">
    <property type="expression patterns" value="baseline and differential"/>
</dbReference>
<evidence type="ECO:0000256" key="1">
    <source>
        <dbReference type="ARBA" id="ARBA00004479"/>
    </source>
</evidence>
<dbReference type="GO" id="GO:0004674">
    <property type="term" value="F:protein serine/threonine kinase activity"/>
    <property type="evidence" value="ECO:0007669"/>
    <property type="project" value="UniProtKB-KW"/>
</dbReference>
<keyword evidence="6" id="KW-0732">Signal</keyword>
<keyword evidence="7" id="KW-0547">Nucleotide-binding</keyword>
<dbReference type="Gene3D" id="2.60.120.430">
    <property type="entry name" value="Galactose-binding lectin"/>
    <property type="match status" value="1"/>
</dbReference>
<proteinExistence type="predicted"/>
<keyword evidence="5" id="KW-0808">Transferase</keyword>
<evidence type="ECO:0000256" key="4">
    <source>
        <dbReference type="ARBA" id="ARBA00022553"/>
    </source>
</evidence>
<evidence type="ECO:0000259" key="13">
    <source>
        <dbReference type="Pfam" id="PF11721"/>
    </source>
</evidence>
<keyword evidence="3" id="KW-0418">Kinase</keyword>
<comment type="subcellular location">
    <subcellularLocation>
        <location evidence="1">Membrane</location>
        <topology evidence="1">Single-pass type I membrane protein</topology>
    </subcellularLocation>
</comment>
<evidence type="ECO:0000313" key="14">
    <source>
        <dbReference type="EMBL" id="CAN66522.1"/>
    </source>
</evidence>
<dbReference type="GO" id="GO:0005524">
    <property type="term" value="F:ATP binding"/>
    <property type="evidence" value="ECO:0007669"/>
    <property type="project" value="UniProtKB-KW"/>
</dbReference>
<dbReference type="EC" id="2.7.11.1" evidence="2"/>
<dbReference type="PANTHER" id="PTHR48006">
    <property type="entry name" value="LEUCINE-RICH REPEAT-CONTAINING PROTEIN DDB_G0281931-RELATED"/>
    <property type="match status" value="1"/>
</dbReference>
<evidence type="ECO:0000256" key="8">
    <source>
        <dbReference type="ARBA" id="ARBA00022840"/>
    </source>
</evidence>
<evidence type="ECO:0000256" key="12">
    <source>
        <dbReference type="ARBA" id="ARBA00048679"/>
    </source>
</evidence>
<keyword evidence="10" id="KW-0325">Glycoprotein</keyword>
<comment type="catalytic activity">
    <reaction evidence="11">
        <text>L-threonyl-[protein] + ATP = O-phospho-L-threonyl-[protein] + ADP + H(+)</text>
        <dbReference type="Rhea" id="RHEA:46608"/>
        <dbReference type="Rhea" id="RHEA-COMP:11060"/>
        <dbReference type="Rhea" id="RHEA-COMP:11605"/>
        <dbReference type="ChEBI" id="CHEBI:15378"/>
        <dbReference type="ChEBI" id="CHEBI:30013"/>
        <dbReference type="ChEBI" id="CHEBI:30616"/>
        <dbReference type="ChEBI" id="CHEBI:61977"/>
        <dbReference type="ChEBI" id="CHEBI:456216"/>
        <dbReference type="EC" id="2.7.11.1"/>
    </reaction>
</comment>
<sequence>MGVEDGPDWFYSYEMGEYYVIDSEMGEYYAIDSEENIDVLVIYIVGNHAPELPLIALRLIIPESNVIVPTTMQYLSMGINALSGELPKELGQLTDLRSFAFGTNNFSGSLPFGLWNLVKLEQLNVRTRLGGMENRSPRDIEPIYRLQTSKIKTSFLYWCTDYDFAIKCGGPQITSSDQIVFERDNETLGPATYYVTDTNRSAVSNIGLFSGSNNPQYTSTSSSQFTNTLDSELFHTARISAGSLRYYGLGLENGNYNFILQFAETAIVNSNSWKSLGRRVFDVYIQGDLVLKDFDIRKEAGGVSFHAVKKEFTAQLLILLLLDKNKVITVREIFDVQIKAVKVLRRTWTAVTGYSIRTGLVTLLTSVGAGAKEGKDQCSEKASPRVL</sequence>
<keyword evidence="3" id="KW-0723">Serine/threonine-protein kinase</keyword>
<dbReference type="InterPro" id="IPR051824">
    <property type="entry name" value="LRR_Rcpt-Like_S/T_Kinase"/>
</dbReference>
<dbReference type="PANTHER" id="PTHR48006:SF62">
    <property type="entry name" value="LEUCINE-RICH REPEAT TRANSMEMBRANE PROTEIN KINASE"/>
    <property type="match status" value="1"/>
</dbReference>
<dbReference type="AlphaFoldDB" id="A5C9I6"/>
<feature type="domain" description="Malectin" evidence="13">
    <location>
        <begin position="164"/>
        <end position="312"/>
    </location>
</feature>
<evidence type="ECO:0000256" key="5">
    <source>
        <dbReference type="ARBA" id="ARBA00022679"/>
    </source>
</evidence>
<dbReference type="SUPFAM" id="SSF52058">
    <property type="entry name" value="L domain-like"/>
    <property type="match status" value="1"/>
</dbReference>
<dbReference type="EMBL" id="AM487002">
    <property type="protein sequence ID" value="CAN66522.1"/>
    <property type="molecule type" value="Genomic_DNA"/>
</dbReference>
<organism evidence="14">
    <name type="scientific">Vitis vinifera</name>
    <name type="common">Grape</name>
    <dbReference type="NCBI Taxonomy" id="29760"/>
    <lineage>
        <taxon>Eukaryota</taxon>
        <taxon>Viridiplantae</taxon>
        <taxon>Streptophyta</taxon>
        <taxon>Embryophyta</taxon>
        <taxon>Tracheophyta</taxon>
        <taxon>Spermatophyta</taxon>
        <taxon>Magnoliopsida</taxon>
        <taxon>eudicotyledons</taxon>
        <taxon>Gunneridae</taxon>
        <taxon>Pentapetalae</taxon>
        <taxon>rosids</taxon>
        <taxon>Vitales</taxon>
        <taxon>Vitaceae</taxon>
        <taxon>Viteae</taxon>
        <taxon>Vitis</taxon>
    </lineage>
</organism>
<evidence type="ECO:0000256" key="10">
    <source>
        <dbReference type="ARBA" id="ARBA00023180"/>
    </source>
</evidence>
<keyword evidence="9" id="KW-0675">Receptor</keyword>
<evidence type="ECO:0000256" key="6">
    <source>
        <dbReference type="ARBA" id="ARBA00022729"/>
    </source>
</evidence>
<dbReference type="Gene3D" id="3.80.10.10">
    <property type="entry name" value="Ribonuclease Inhibitor"/>
    <property type="match status" value="1"/>
</dbReference>
<dbReference type="Pfam" id="PF11721">
    <property type="entry name" value="Malectin"/>
    <property type="match status" value="1"/>
</dbReference>
<evidence type="ECO:0000256" key="7">
    <source>
        <dbReference type="ARBA" id="ARBA00022741"/>
    </source>
</evidence>
<keyword evidence="4" id="KW-0597">Phosphoprotein</keyword>
<gene>
    <name evidence="14" type="ORF">VITISV_008421</name>
</gene>
<keyword evidence="8" id="KW-0067">ATP-binding</keyword>
<dbReference type="InterPro" id="IPR032675">
    <property type="entry name" value="LRR_dom_sf"/>
</dbReference>